<dbReference type="AlphaFoldDB" id="A0A1H3TPA8"/>
<dbReference type="PANTHER" id="PTHR13789:SF318">
    <property type="entry name" value="GERANYLGERANYL DIPHOSPHATE REDUCTASE"/>
    <property type="match status" value="1"/>
</dbReference>
<dbReference type="STRING" id="1244108.SAMN05444004_11871"/>
<keyword evidence="5" id="KW-0503">Monooxygenase</keyword>
<dbReference type="EMBL" id="FNPX01000018">
    <property type="protein sequence ID" value="SDZ51738.1"/>
    <property type="molecule type" value="Genomic_DNA"/>
</dbReference>
<protein>
    <submittedName>
        <fullName evidence="7">Salicylate hydroxylase</fullName>
    </submittedName>
</protein>
<dbReference type="InterPro" id="IPR050493">
    <property type="entry name" value="FAD-dep_Monooxygenase_BioMet"/>
</dbReference>
<dbReference type="Pfam" id="PF01494">
    <property type="entry name" value="FAD_binding_3"/>
    <property type="match status" value="1"/>
</dbReference>
<evidence type="ECO:0000256" key="5">
    <source>
        <dbReference type="ARBA" id="ARBA00023033"/>
    </source>
</evidence>
<evidence type="ECO:0000256" key="4">
    <source>
        <dbReference type="ARBA" id="ARBA00023002"/>
    </source>
</evidence>
<proteinExistence type="predicted"/>
<dbReference type="PANTHER" id="PTHR13789">
    <property type="entry name" value="MONOOXYGENASE"/>
    <property type="match status" value="1"/>
</dbReference>
<feature type="domain" description="FAD-binding" evidence="6">
    <location>
        <begin position="19"/>
        <end position="315"/>
    </location>
</feature>
<dbReference type="Proteomes" id="UP000198914">
    <property type="component" value="Unassembled WGS sequence"/>
</dbReference>
<evidence type="ECO:0000313" key="8">
    <source>
        <dbReference type="Proteomes" id="UP000198914"/>
    </source>
</evidence>
<organism evidence="7 8">
    <name type="scientific">Jannaschia faecimaris</name>
    <dbReference type="NCBI Taxonomy" id="1244108"/>
    <lineage>
        <taxon>Bacteria</taxon>
        <taxon>Pseudomonadati</taxon>
        <taxon>Pseudomonadota</taxon>
        <taxon>Alphaproteobacteria</taxon>
        <taxon>Rhodobacterales</taxon>
        <taxon>Roseobacteraceae</taxon>
        <taxon>Jannaschia</taxon>
    </lineage>
</organism>
<evidence type="ECO:0000256" key="2">
    <source>
        <dbReference type="ARBA" id="ARBA00022630"/>
    </source>
</evidence>
<gene>
    <name evidence="7" type="ORF">SAMN05444004_11871</name>
</gene>
<evidence type="ECO:0000313" key="7">
    <source>
        <dbReference type="EMBL" id="SDZ51738.1"/>
    </source>
</evidence>
<dbReference type="Gene3D" id="3.50.50.60">
    <property type="entry name" value="FAD/NAD(P)-binding domain"/>
    <property type="match status" value="1"/>
</dbReference>
<keyword evidence="2" id="KW-0285">Flavoprotein</keyword>
<evidence type="ECO:0000256" key="3">
    <source>
        <dbReference type="ARBA" id="ARBA00022827"/>
    </source>
</evidence>
<reference evidence="8" key="1">
    <citation type="submission" date="2016-10" db="EMBL/GenBank/DDBJ databases">
        <authorList>
            <person name="Varghese N."/>
            <person name="Submissions S."/>
        </authorList>
    </citation>
    <scope>NUCLEOTIDE SEQUENCE [LARGE SCALE GENOMIC DNA]</scope>
    <source>
        <strain evidence="8">DSM 100420</strain>
    </source>
</reference>
<dbReference type="PRINTS" id="PR00420">
    <property type="entry name" value="RNGMNOXGNASE"/>
</dbReference>
<sequence length="382" mass="41136">MSAARRFIATTDMTTRTHDVTVLGAGIGGLACAIACRLRGLSVELIEQAPALTEVGAGIQIAPNGGRVLDALGVRPRFLNSSAVHLIDGPTGRSVIGMPVGSGFRMVHRADLIAALAARATALDIPVHLNNKIMSVAGEGGTLITKGGETRLVTRLIGADGAHGVTRAFVAPDHKPTFTGQVAWRAVVPVDNWPREAQVHMGPGRHLVCYPLRDGRSLNIVAVEERSEWTVASWSQTDDPENLRQAFAGYAAPVRDLLARVEEVHLWGLMDHGVTPNWTRGRCTLIGDAAHPTLPFLAQGANLALEGAWTLAQRLDDPERWDKLRRPRVTRALAAAGANARNYHLSGAKRRVGHLALRVLDRFAPGLPLLGYRWLYDADVTV</sequence>
<evidence type="ECO:0000256" key="1">
    <source>
        <dbReference type="ARBA" id="ARBA00001974"/>
    </source>
</evidence>
<dbReference type="GO" id="GO:0004497">
    <property type="term" value="F:monooxygenase activity"/>
    <property type="evidence" value="ECO:0007669"/>
    <property type="project" value="UniProtKB-KW"/>
</dbReference>
<dbReference type="GO" id="GO:0071949">
    <property type="term" value="F:FAD binding"/>
    <property type="evidence" value="ECO:0007669"/>
    <property type="project" value="InterPro"/>
</dbReference>
<keyword evidence="3" id="KW-0274">FAD</keyword>
<comment type="cofactor">
    <cofactor evidence="1">
        <name>FAD</name>
        <dbReference type="ChEBI" id="CHEBI:57692"/>
    </cofactor>
</comment>
<name>A0A1H3TPA8_9RHOB</name>
<dbReference type="SUPFAM" id="SSF54373">
    <property type="entry name" value="FAD-linked reductases, C-terminal domain"/>
    <property type="match status" value="1"/>
</dbReference>
<dbReference type="SUPFAM" id="SSF51905">
    <property type="entry name" value="FAD/NAD(P)-binding domain"/>
    <property type="match status" value="1"/>
</dbReference>
<evidence type="ECO:0000259" key="6">
    <source>
        <dbReference type="Pfam" id="PF01494"/>
    </source>
</evidence>
<keyword evidence="4" id="KW-0560">Oxidoreductase</keyword>
<accession>A0A1H3TPA8</accession>
<dbReference type="InterPro" id="IPR002938">
    <property type="entry name" value="FAD-bd"/>
</dbReference>
<dbReference type="InterPro" id="IPR036188">
    <property type="entry name" value="FAD/NAD-bd_sf"/>
</dbReference>
<dbReference type="PROSITE" id="PS51257">
    <property type="entry name" value="PROKAR_LIPOPROTEIN"/>
    <property type="match status" value="1"/>
</dbReference>
<keyword evidence="8" id="KW-1185">Reference proteome</keyword>